<dbReference type="Proteomes" id="UP000032142">
    <property type="component" value="Unassembled WGS sequence"/>
</dbReference>
<proteinExistence type="predicted"/>
<organism evidence="1 2">
    <name type="scientific">Gossypium arboreum</name>
    <name type="common">Tree cotton</name>
    <name type="synonym">Gossypium nanking</name>
    <dbReference type="NCBI Taxonomy" id="29729"/>
    <lineage>
        <taxon>Eukaryota</taxon>
        <taxon>Viridiplantae</taxon>
        <taxon>Streptophyta</taxon>
        <taxon>Embryophyta</taxon>
        <taxon>Tracheophyta</taxon>
        <taxon>Spermatophyta</taxon>
        <taxon>Magnoliopsida</taxon>
        <taxon>eudicotyledons</taxon>
        <taxon>Gunneridae</taxon>
        <taxon>Pentapetalae</taxon>
        <taxon>rosids</taxon>
        <taxon>malvids</taxon>
        <taxon>Malvales</taxon>
        <taxon>Malvaceae</taxon>
        <taxon>Malvoideae</taxon>
        <taxon>Gossypium</taxon>
    </lineage>
</organism>
<evidence type="ECO:0000313" key="2">
    <source>
        <dbReference type="Proteomes" id="UP000032142"/>
    </source>
</evidence>
<accession>A0A0B0PZ92</accession>
<evidence type="ECO:0000313" key="1">
    <source>
        <dbReference type="EMBL" id="KHG29799.1"/>
    </source>
</evidence>
<keyword evidence="2" id="KW-1185">Reference proteome</keyword>
<dbReference type="AlphaFoldDB" id="A0A0B0PZ92"/>
<reference evidence="2" key="1">
    <citation type="submission" date="2014-09" db="EMBL/GenBank/DDBJ databases">
        <authorList>
            <person name="Mudge J."/>
            <person name="Ramaraj T."/>
            <person name="Lindquist I.E."/>
            <person name="Bharti A.K."/>
            <person name="Sundararajan A."/>
            <person name="Cameron C.T."/>
            <person name="Woodward J.E."/>
            <person name="May G.D."/>
            <person name="Brubaker C."/>
            <person name="Broadhvest J."/>
            <person name="Wilkins T.A."/>
        </authorList>
    </citation>
    <scope>NUCLEOTIDE SEQUENCE</scope>
    <source>
        <strain evidence="2">cv. AKA8401</strain>
    </source>
</reference>
<name>A0A0B0PZ92_GOSAR</name>
<sequence length="72" mass="8296">MGKGCYRCGHKLKERLKSKGELNPIKGRKKWSNSHRNRSTTSEILARQLSDSGFLEVEVSHTIKAPFWYNFG</sequence>
<gene>
    <name evidence="1" type="ORF">F383_13040</name>
</gene>
<protein>
    <submittedName>
        <fullName evidence="1">Glutaminase 2</fullName>
    </submittedName>
</protein>
<dbReference type="EMBL" id="KN452121">
    <property type="protein sequence ID" value="KHG29799.1"/>
    <property type="molecule type" value="Genomic_DNA"/>
</dbReference>